<dbReference type="RefSeq" id="WP_276238103.1">
    <property type="nucleotide sequence ID" value="NZ_CP119989.1"/>
</dbReference>
<protein>
    <submittedName>
        <fullName evidence="2">GNAT family N-acetyltransferase</fullName>
        <ecNumber evidence="2">2.3.-.-</ecNumber>
    </submittedName>
</protein>
<dbReference type="InterPro" id="IPR016181">
    <property type="entry name" value="Acyl_CoA_acyltransferase"/>
</dbReference>
<name>A0ABD5X2M7_9EURY</name>
<keyword evidence="2" id="KW-0808">Transferase</keyword>
<comment type="caution">
    <text evidence="2">The sequence shown here is derived from an EMBL/GenBank/DDBJ whole genome shotgun (WGS) entry which is preliminary data.</text>
</comment>
<proteinExistence type="predicted"/>
<accession>A0ABD5X2M7</accession>
<evidence type="ECO:0000313" key="2">
    <source>
        <dbReference type="EMBL" id="MFC7097421.1"/>
    </source>
</evidence>
<organism evidence="2 3">
    <name type="scientific">Halobaculum marinum</name>
    <dbReference type="NCBI Taxonomy" id="3031996"/>
    <lineage>
        <taxon>Archaea</taxon>
        <taxon>Methanobacteriati</taxon>
        <taxon>Methanobacteriota</taxon>
        <taxon>Stenosarchaea group</taxon>
        <taxon>Halobacteria</taxon>
        <taxon>Halobacteriales</taxon>
        <taxon>Haloferacaceae</taxon>
        <taxon>Halobaculum</taxon>
    </lineage>
</organism>
<dbReference type="SUPFAM" id="SSF55729">
    <property type="entry name" value="Acyl-CoA N-acyltransferases (Nat)"/>
    <property type="match status" value="1"/>
</dbReference>
<keyword evidence="3" id="KW-1185">Reference proteome</keyword>
<keyword evidence="2" id="KW-0012">Acyltransferase</keyword>
<sequence>MTPALRFREASDAADVASVERLLAAADLPTDDVRDGAAQFLLATPAAGSAAADDAPGSPPQTDPDPVAVGGLEAVGDAALLRSVAVSPGRRGEGIGSAMVAELERRAVADGVAVLVLLTTDAAGFFAAHGYERIDRTEIPAALRSTPQVASLCPDSATVLRKRL</sequence>
<dbReference type="Pfam" id="PF13508">
    <property type="entry name" value="Acetyltransf_7"/>
    <property type="match status" value="1"/>
</dbReference>
<dbReference type="Proteomes" id="UP001596388">
    <property type="component" value="Unassembled WGS sequence"/>
</dbReference>
<reference evidence="2 3" key="1">
    <citation type="journal article" date="2019" name="Int. J. Syst. Evol. Microbiol.">
        <title>The Global Catalogue of Microorganisms (GCM) 10K type strain sequencing project: providing services to taxonomists for standard genome sequencing and annotation.</title>
        <authorList>
            <consortium name="The Broad Institute Genomics Platform"/>
            <consortium name="The Broad Institute Genome Sequencing Center for Infectious Disease"/>
            <person name="Wu L."/>
            <person name="Ma J."/>
        </authorList>
    </citation>
    <scope>NUCLEOTIDE SEQUENCE [LARGE SCALE GENOMIC DNA]</scope>
    <source>
        <strain evidence="2 3">DT55</strain>
    </source>
</reference>
<evidence type="ECO:0000313" key="3">
    <source>
        <dbReference type="Proteomes" id="UP001596388"/>
    </source>
</evidence>
<dbReference type="GO" id="GO:0016746">
    <property type="term" value="F:acyltransferase activity"/>
    <property type="evidence" value="ECO:0007669"/>
    <property type="project" value="UniProtKB-KW"/>
</dbReference>
<gene>
    <name evidence="2" type="ORF">ACFQKD_08895</name>
</gene>
<dbReference type="EC" id="2.3.-.-" evidence="2"/>
<feature type="domain" description="N-acetyltransferase" evidence="1">
    <location>
        <begin position="5"/>
        <end position="164"/>
    </location>
</feature>
<evidence type="ECO:0000259" key="1">
    <source>
        <dbReference type="PROSITE" id="PS51186"/>
    </source>
</evidence>
<dbReference type="CDD" id="cd04301">
    <property type="entry name" value="NAT_SF"/>
    <property type="match status" value="1"/>
</dbReference>
<dbReference type="InterPro" id="IPR000182">
    <property type="entry name" value="GNAT_dom"/>
</dbReference>
<dbReference type="Gene3D" id="3.40.630.30">
    <property type="match status" value="1"/>
</dbReference>
<dbReference type="PROSITE" id="PS51186">
    <property type="entry name" value="GNAT"/>
    <property type="match status" value="1"/>
</dbReference>
<dbReference type="GeneID" id="79268670"/>
<dbReference type="AlphaFoldDB" id="A0ABD5X2M7"/>
<dbReference type="EMBL" id="JBHTAG010000003">
    <property type="protein sequence ID" value="MFC7097421.1"/>
    <property type="molecule type" value="Genomic_DNA"/>
</dbReference>